<dbReference type="EMBL" id="JBHTAX010000004">
    <property type="protein sequence ID" value="MFC7192342.1"/>
    <property type="molecule type" value="Genomic_DNA"/>
</dbReference>
<dbReference type="InterPro" id="IPR017533">
    <property type="entry name" value="Halocyanin"/>
</dbReference>
<dbReference type="PROSITE" id="PS51318">
    <property type="entry name" value="TAT"/>
    <property type="match status" value="1"/>
</dbReference>
<keyword evidence="2" id="KW-0186">Copper</keyword>
<comment type="caution">
    <text evidence="4">The sequence shown here is derived from an EMBL/GenBank/DDBJ whole genome shotgun (WGS) entry which is preliminary data.</text>
</comment>
<reference evidence="4 5" key="1">
    <citation type="journal article" date="2019" name="Int. J. Syst. Evol. Microbiol.">
        <title>The Global Catalogue of Microorganisms (GCM) 10K type strain sequencing project: providing services to taxonomists for standard genome sequencing and annotation.</title>
        <authorList>
            <consortium name="The Broad Institute Genomics Platform"/>
            <consortium name="The Broad Institute Genome Sequencing Center for Infectious Disease"/>
            <person name="Wu L."/>
            <person name="Ma J."/>
        </authorList>
    </citation>
    <scope>NUCLEOTIDE SEQUENCE [LARGE SCALE GENOMIC DNA]</scope>
    <source>
        <strain evidence="4 5">RDMS1</strain>
    </source>
</reference>
<dbReference type="InterPro" id="IPR000923">
    <property type="entry name" value="BlueCu_1"/>
</dbReference>
<evidence type="ECO:0000259" key="3">
    <source>
        <dbReference type="Pfam" id="PF00127"/>
    </source>
</evidence>
<dbReference type="GO" id="GO:0046872">
    <property type="term" value="F:metal ion binding"/>
    <property type="evidence" value="ECO:0007669"/>
    <property type="project" value="UniProtKB-KW"/>
</dbReference>
<evidence type="ECO:0000313" key="4">
    <source>
        <dbReference type="EMBL" id="MFC7192342.1"/>
    </source>
</evidence>
<evidence type="ECO:0000313" key="5">
    <source>
        <dbReference type="Proteomes" id="UP001596417"/>
    </source>
</evidence>
<dbReference type="NCBIfam" id="TIGR03102">
    <property type="entry name" value="halo_cynanin"/>
    <property type="match status" value="1"/>
</dbReference>
<keyword evidence="1" id="KW-0479">Metal-binding</keyword>
<accession>A0ABD5YVB1</accession>
<feature type="domain" description="Blue (type 1) copper" evidence="3">
    <location>
        <begin position="78"/>
        <end position="152"/>
    </location>
</feature>
<sequence length="154" mass="15984">MFPSGERKRRDFLRIAGAGAVSSVGVSGTAAAQDGNGSGGGSTATGPIDYGGWLDDADYWNEQTAELTGQNQVTITVGGGANNGLSFEPVAVHIDPGTTVTWEWSGEGGAHNVIAEDDSFNSGSPVANAGVTFARTFEQNGINNYFCQPHRTQE</sequence>
<dbReference type="InterPro" id="IPR006311">
    <property type="entry name" value="TAT_signal"/>
</dbReference>
<dbReference type="Gene3D" id="2.60.40.420">
    <property type="entry name" value="Cupredoxins - blue copper proteins"/>
    <property type="match status" value="1"/>
</dbReference>
<dbReference type="Pfam" id="PF00127">
    <property type="entry name" value="Copper-bind"/>
    <property type="match status" value="1"/>
</dbReference>
<dbReference type="InterPro" id="IPR008972">
    <property type="entry name" value="Cupredoxin"/>
</dbReference>
<gene>
    <name evidence="4" type="ORF">ACFQL7_22685</name>
</gene>
<dbReference type="CDD" id="cd04220">
    <property type="entry name" value="Halocyanin"/>
    <property type="match status" value="1"/>
</dbReference>
<dbReference type="Proteomes" id="UP001596417">
    <property type="component" value="Unassembled WGS sequence"/>
</dbReference>
<protein>
    <submittedName>
        <fullName evidence="4">Halocyanin domain-containing protein</fullName>
    </submittedName>
</protein>
<proteinExistence type="predicted"/>
<evidence type="ECO:0000256" key="1">
    <source>
        <dbReference type="ARBA" id="ARBA00022723"/>
    </source>
</evidence>
<dbReference type="AlphaFoldDB" id="A0ABD5YVB1"/>
<dbReference type="RefSeq" id="WP_390206708.1">
    <property type="nucleotide sequence ID" value="NZ_JBHSZC010000003.1"/>
</dbReference>
<organism evidence="4 5">
    <name type="scientific">Halocatena marina</name>
    <dbReference type="NCBI Taxonomy" id="2934937"/>
    <lineage>
        <taxon>Archaea</taxon>
        <taxon>Methanobacteriati</taxon>
        <taxon>Methanobacteriota</taxon>
        <taxon>Stenosarchaea group</taxon>
        <taxon>Halobacteria</taxon>
        <taxon>Halobacteriales</taxon>
        <taxon>Natronomonadaceae</taxon>
        <taxon>Halocatena</taxon>
    </lineage>
</organism>
<name>A0ABD5YVB1_9EURY</name>
<keyword evidence="5" id="KW-1185">Reference proteome</keyword>
<evidence type="ECO:0000256" key="2">
    <source>
        <dbReference type="ARBA" id="ARBA00023008"/>
    </source>
</evidence>
<dbReference type="SUPFAM" id="SSF49503">
    <property type="entry name" value="Cupredoxins"/>
    <property type="match status" value="1"/>
</dbReference>